<dbReference type="AlphaFoldDB" id="A0A9D6UYU3"/>
<evidence type="ECO:0000256" key="3">
    <source>
        <dbReference type="ARBA" id="ARBA00011771"/>
    </source>
</evidence>
<dbReference type="CDD" id="cd02778">
    <property type="entry name" value="MopB_CT_Thiosulfate-R-like"/>
    <property type="match status" value="1"/>
</dbReference>
<dbReference type="InterPro" id="IPR006657">
    <property type="entry name" value="MoPterin_dinucl-bd_dom"/>
</dbReference>
<dbReference type="PROSITE" id="PS51318">
    <property type="entry name" value="TAT"/>
    <property type="match status" value="1"/>
</dbReference>
<dbReference type="Pfam" id="PF04879">
    <property type="entry name" value="Molybdop_Fe4S4"/>
    <property type="match status" value="1"/>
</dbReference>
<evidence type="ECO:0000256" key="8">
    <source>
        <dbReference type="ARBA" id="ARBA00023002"/>
    </source>
</evidence>
<comment type="similarity">
    <text evidence="2">Belongs to the prokaryotic molybdopterin-containing oxidoreductase family.</text>
</comment>
<dbReference type="InterPro" id="IPR050612">
    <property type="entry name" value="Prok_Mopterin_Oxidored"/>
</dbReference>
<evidence type="ECO:0000256" key="1">
    <source>
        <dbReference type="ARBA" id="ARBA00004196"/>
    </source>
</evidence>
<evidence type="ECO:0000313" key="13">
    <source>
        <dbReference type="Proteomes" id="UP000807825"/>
    </source>
</evidence>
<dbReference type="EMBL" id="JACRDE010000156">
    <property type="protein sequence ID" value="MBI5248916.1"/>
    <property type="molecule type" value="Genomic_DNA"/>
</dbReference>
<evidence type="ECO:0000256" key="2">
    <source>
        <dbReference type="ARBA" id="ARBA00010312"/>
    </source>
</evidence>
<dbReference type="GO" id="GO:0016491">
    <property type="term" value="F:oxidoreductase activity"/>
    <property type="evidence" value="ECO:0007669"/>
    <property type="project" value="UniProtKB-KW"/>
</dbReference>
<dbReference type="PANTHER" id="PTHR43742">
    <property type="entry name" value="TRIMETHYLAMINE-N-OXIDE REDUCTASE"/>
    <property type="match status" value="1"/>
</dbReference>
<keyword evidence="5" id="KW-0500">Molybdenum</keyword>
<evidence type="ECO:0000256" key="5">
    <source>
        <dbReference type="ARBA" id="ARBA00022505"/>
    </source>
</evidence>
<dbReference type="InterPro" id="IPR006656">
    <property type="entry name" value="Mopterin_OxRdtase"/>
</dbReference>
<dbReference type="GO" id="GO:0043546">
    <property type="term" value="F:molybdopterin cofactor binding"/>
    <property type="evidence" value="ECO:0007669"/>
    <property type="project" value="InterPro"/>
</dbReference>
<comment type="subunit">
    <text evidence="3">Heterodimer of a large and a small subunit.</text>
</comment>
<dbReference type="NCBIfam" id="TIGR01409">
    <property type="entry name" value="TAT_signal_seq"/>
    <property type="match status" value="1"/>
</dbReference>
<dbReference type="InterPro" id="IPR006311">
    <property type="entry name" value="TAT_signal"/>
</dbReference>
<gene>
    <name evidence="12" type="ORF">HY912_05425</name>
</gene>
<evidence type="ECO:0000256" key="7">
    <source>
        <dbReference type="ARBA" id="ARBA00022729"/>
    </source>
</evidence>
<keyword evidence="10" id="KW-0411">Iron-sulfur</keyword>
<dbReference type="Pfam" id="PF01568">
    <property type="entry name" value="Molydop_binding"/>
    <property type="match status" value="1"/>
</dbReference>
<feature type="domain" description="4Fe-4S Mo/W bis-MGD-type" evidence="11">
    <location>
        <begin position="44"/>
        <end position="100"/>
    </location>
</feature>
<dbReference type="Gene3D" id="2.20.25.90">
    <property type="entry name" value="ADC-like domains"/>
    <property type="match status" value="1"/>
</dbReference>
<dbReference type="Gene3D" id="3.30.2070.10">
    <property type="entry name" value="Formate dehydrogenase/DMSO reductase"/>
    <property type="match status" value="1"/>
</dbReference>
<dbReference type="GO" id="GO:0051539">
    <property type="term" value="F:4 iron, 4 sulfur cluster binding"/>
    <property type="evidence" value="ECO:0007669"/>
    <property type="project" value="UniProtKB-KW"/>
</dbReference>
<dbReference type="InterPro" id="IPR019546">
    <property type="entry name" value="TAT_signal_bac_arc"/>
</dbReference>
<keyword evidence="8" id="KW-0560">Oxidoreductase</keyword>
<sequence>MKKKRGISRRKFLIGSAAGGATLLAGSYLRPNSWAAKPKAPEAVKLTPTLCDGCGNWCAINVYTKGDRVWKAEGNLIAGNNVGRICAKGHALLHEAYNPDRIKSPLKRVGPNKFEPISWEQAFKEIGEKTRQISEKHGPESLFWLHYPEGNAALAQRFMTALGSPNVFSHGSTCFLPRNIGWWLTTGSSKPEHDFENTRFMLFIGRNPAAGLQLRQLKDMAAGRDRGARMVVVDPRFSEAASMGHQWIRIRPGTDLALMLAIAHVMIKEGTYQKDFVEKYTQGFEEFASQVEQYTPEWAEEKTSIPRDTIVNLAREMAAAAPRAVIHRGYHGAMGTQYKNSLQLVRAVACVNGLLGNFNQLGGLFEPPKVKLGSLDKERFPAPPKVDGPMVDGSTDPERYPLTPKGHGLTHAIPELAIEGKLKAGFVYHNNPLRTNPNPARVIEGYKKLELLVSFDYVLSETASVAHYILPESYYLERDDVVHSNHCYKSKQVAIRQAVIKPLYDTKPLFHILREMAPHLGIGKYFTCTLDEYNEALLAPLGVTLERLKKEGLIDLGGEWKPGEPKFSTPSEKLEFVSSTLRDLNLPAMPAWEEPLVVPNRTDPHSFRLIHGKQAHQTHARTVNQSYLKEITLVNDLGRVWIHPDRAKALNVRDGDCMTISSSVGKGRARARVTDGIHPECVFLPSGYGVFSRNLKTGFGYGISYNDFLPTYFEPVLGHTMSGEIIVRIEKT</sequence>
<keyword evidence="6" id="KW-0479">Metal-binding</keyword>
<protein>
    <submittedName>
        <fullName evidence="12">Molybdopterin-dependent oxidoreductase</fullName>
    </submittedName>
</protein>
<dbReference type="Proteomes" id="UP000807825">
    <property type="component" value="Unassembled WGS sequence"/>
</dbReference>
<dbReference type="Gene3D" id="3.40.50.740">
    <property type="match status" value="1"/>
</dbReference>
<dbReference type="InterPro" id="IPR009010">
    <property type="entry name" value="Asp_de-COase-like_dom_sf"/>
</dbReference>
<name>A0A9D6UYU3_9BACT</name>
<dbReference type="InterPro" id="IPR006963">
    <property type="entry name" value="Mopterin_OxRdtase_4Fe-4S_dom"/>
</dbReference>
<organism evidence="12 13">
    <name type="scientific">Desulfomonile tiedjei</name>
    <dbReference type="NCBI Taxonomy" id="2358"/>
    <lineage>
        <taxon>Bacteria</taxon>
        <taxon>Pseudomonadati</taxon>
        <taxon>Thermodesulfobacteriota</taxon>
        <taxon>Desulfomonilia</taxon>
        <taxon>Desulfomonilales</taxon>
        <taxon>Desulfomonilaceae</taxon>
        <taxon>Desulfomonile</taxon>
    </lineage>
</organism>
<dbReference type="Pfam" id="PF00384">
    <property type="entry name" value="Molybdopterin"/>
    <property type="match status" value="1"/>
</dbReference>
<comment type="subcellular location">
    <subcellularLocation>
        <location evidence="1">Cell envelope</location>
    </subcellularLocation>
</comment>
<proteinExistence type="inferred from homology"/>
<evidence type="ECO:0000256" key="6">
    <source>
        <dbReference type="ARBA" id="ARBA00022723"/>
    </source>
</evidence>
<dbReference type="SMART" id="SM00926">
    <property type="entry name" value="Molybdop_Fe4S4"/>
    <property type="match status" value="1"/>
</dbReference>
<dbReference type="GO" id="GO:0046872">
    <property type="term" value="F:metal ion binding"/>
    <property type="evidence" value="ECO:0007669"/>
    <property type="project" value="UniProtKB-KW"/>
</dbReference>
<evidence type="ECO:0000256" key="9">
    <source>
        <dbReference type="ARBA" id="ARBA00023004"/>
    </source>
</evidence>
<evidence type="ECO:0000256" key="4">
    <source>
        <dbReference type="ARBA" id="ARBA00022485"/>
    </source>
</evidence>
<dbReference type="Gene3D" id="3.40.228.10">
    <property type="entry name" value="Dimethylsulfoxide Reductase, domain 2"/>
    <property type="match status" value="1"/>
</dbReference>
<dbReference type="GO" id="GO:0030313">
    <property type="term" value="C:cell envelope"/>
    <property type="evidence" value="ECO:0007669"/>
    <property type="project" value="UniProtKB-SubCell"/>
</dbReference>
<keyword evidence="9" id="KW-0408">Iron</keyword>
<dbReference type="PANTHER" id="PTHR43742:SF9">
    <property type="entry name" value="TETRATHIONATE REDUCTASE SUBUNIT A"/>
    <property type="match status" value="1"/>
</dbReference>
<evidence type="ECO:0000259" key="11">
    <source>
        <dbReference type="PROSITE" id="PS51669"/>
    </source>
</evidence>
<evidence type="ECO:0000256" key="10">
    <source>
        <dbReference type="ARBA" id="ARBA00023014"/>
    </source>
</evidence>
<reference evidence="12" key="1">
    <citation type="submission" date="2020-07" db="EMBL/GenBank/DDBJ databases">
        <title>Huge and variable diversity of episymbiotic CPR bacteria and DPANN archaea in groundwater ecosystems.</title>
        <authorList>
            <person name="He C.Y."/>
            <person name="Keren R."/>
            <person name="Whittaker M."/>
            <person name="Farag I.F."/>
            <person name="Doudna J."/>
            <person name="Cate J.H.D."/>
            <person name="Banfield J.F."/>
        </authorList>
    </citation>
    <scope>NUCLEOTIDE SEQUENCE</scope>
    <source>
        <strain evidence="12">NC_groundwater_1664_Pr3_B-0.1um_52_9</strain>
    </source>
</reference>
<keyword evidence="4" id="KW-0004">4Fe-4S</keyword>
<dbReference type="SUPFAM" id="SSF53706">
    <property type="entry name" value="Formate dehydrogenase/DMSO reductase, domains 1-3"/>
    <property type="match status" value="1"/>
</dbReference>
<accession>A0A9D6UYU3</accession>
<comment type="caution">
    <text evidence="12">The sequence shown here is derived from an EMBL/GenBank/DDBJ whole genome shotgun (WGS) entry which is preliminary data.</text>
</comment>
<keyword evidence="7" id="KW-0732">Signal</keyword>
<evidence type="ECO:0000313" key="12">
    <source>
        <dbReference type="EMBL" id="MBI5248916.1"/>
    </source>
</evidence>
<dbReference type="Gene3D" id="2.40.40.20">
    <property type="match status" value="1"/>
</dbReference>
<dbReference type="PROSITE" id="PS51669">
    <property type="entry name" value="4FE4S_MOW_BIS_MGD"/>
    <property type="match status" value="1"/>
</dbReference>
<dbReference type="SUPFAM" id="SSF50692">
    <property type="entry name" value="ADC-like"/>
    <property type="match status" value="1"/>
</dbReference>